<dbReference type="Pfam" id="PF19238">
    <property type="entry name" value="Radical_SAM_2"/>
    <property type="match status" value="1"/>
</dbReference>
<organism evidence="5 6">
    <name type="scientific">Muricaecibacterium torontonense</name>
    <dbReference type="NCBI Taxonomy" id="3032871"/>
    <lineage>
        <taxon>Bacteria</taxon>
        <taxon>Bacillati</taxon>
        <taxon>Actinomycetota</taxon>
        <taxon>Coriobacteriia</taxon>
        <taxon>Coriobacteriales</taxon>
        <taxon>Atopobiaceae</taxon>
        <taxon>Muricaecibacterium</taxon>
    </lineage>
</organism>
<dbReference type="InterPro" id="IPR058240">
    <property type="entry name" value="rSAM_sf"/>
</dbReference>
<dbReference type="InterPro" id="IPR045375">
    <property type="entry name" value="Put_radical_SAM-like_N"/>
</dbReference>
<feature type="domain" description="DUF512" evidence="2">
    <location>
        <begin position="245"/>
        <end position="444"/>
    </location>
</feature>
<dbReference type="OrthoDB" id="9774724at2"/>
<feature type="domain" description="PDZ" evidence="3">
    <location>
        <begin position="32"/>
        <end position="64"/>
    </location>
</feature>
<evidence type="ECO:0000259" key="4">
    <source>
        <dbReference type="Pfam" id="PF19238"/>
    </source>
</evidence>
<evidence type="ECO:0000256" key="1">
    <source>
        <dbReference type="SAM" id="MobiDB-lite"/>
    </source>
</evidence>
<dbReference type="Gene3D" id="2.30.42.10">
    <property type="match status" value="1"/>
</dbReference>
<dbReference type="InterPro" id="IPR007549">
    <property type="entry name" value="DUF512"/>
</dbReference>
<dbReference type="SUPFAM" id="SSF102114">
    <property type="entry name" value="Radical SAM enzymes"/>
    <property type="match status" value="1"/>
</dbReference>
<evidence type="ECO:0000313" key="6">
    <source>
        <dbReference type="Proteomes" id="UP000310263"/>
    </source>
</evidence>
<evidence type="ECO:0000259" key="3">
    <source>
        <dbReference type="Pfam" id="PF17820"/>
    </source>
</evidence>
<dbReference type="InterPro" id="IPR036034">
    <property type="entry name" value="PDZ_sf"/>
</dbReference>
<keyword evidence="6" id="KW-1185">Reference proteome</keyword>
<sequence length="473" mass="52540">MRPNKNEGVTGVAEQQRADYGREDIPELGARVAQVEKGSPAWEAGLEPGMIVRTVNGTLLDDIITWRWETADDEVQLEVEVPGEEGVFSATLERQLGEPWGLSFTDVLFDGVRTCKNACVFCFMAMLPKGLRDSLYLRDDDYRLSFLQGNFVTLTNVDDKDLQRILDLRLEPMNVSLHAVSPEARTKMMGKNQARGLEVLEALCEAGIEVHAQIVLCPGLNDGDELIRTLDFVEAHPTITSLAIVPMGYTKHSPFTKSYSDDPASARAVIAQVEPYQARSRETTGATRFQLSDEFYVAANVAVPPAQDYDGYPQYYDGIGMLRSFIDDTGAVMETMADQLVAVGHALEERDEELLVVCGKAAEKVYQEYLAQTPWAQRSAAFAIPNDYFGGDVNVTGLIVAQDLLKYLPQDLHHKVVVLPQLMLNFNDNTLDGMSAQEVLDELSRRGADVLFLTTLPQELLEGLFNHLVRDRS</sequence>
<feature type="region of interest" description="Disordered" evidence="1">
    <location>
        <begin position="1"/>
        <end position="20"/>
    </location>
</feature>
<dbReference type="Pfam" id="PF04459">
    <property type="entry name" value="DUF512"/>
    <property type="match status" value="1"/>
</dbReference>
<gene>
    <name evidence="5" type="ORF">E5334_07050</name>
</gene>
<name>A0A4S2EZD3_9ACTN</name>
<accession>A0A4S2EZD3</accession>
<dbReference type="EMBL" id="SRYE01000004">
    <property type="protein sequence ID" value="TGY61755.1"/>
    <property type="molecule type" value="Genomic_DNA"/>
</dbReference>
<comment type="caution">
    <text evidence="5">The sequence shown here is derived from an EMBL/GenBank/DDBJ whole genome shotgun (WGS) entry which is preliminary data.</text>
</comment>
<dbReference type="Pfam" id="PF17820">
    <property type="entry name" value="PDZ_6"/>
    <property type="match status" value="1"/>
</dbReference>
<evidence type="ECO:0000259" key="2">
    <source>
        <dbReference type="Pfam" id="PF04459"/>
    </source>
</evidence>
<protein>
    <submittedName>
        <fullName evidence="5">DUF512 domain-containing protein</fullName>
    </submittedName>
</protein>
<proteinExistence type="predicted"/>
<dbReference type="Gene3D" id="3.20.20.70">
    <property type="entry name" value="Aldolase class I"/>
    <property type="match status" value="1"/>
</dbReference>
<dbReference type="Proteomes" id="UP000310263">
    <property type="component" value="Unassembled WGS sequence"/>
</dbReference>
<dbReference type="InterPro" id="IPR041489">
    <property type="entry name" value="PDZ_6"/>
</dbReference>
<reference evidence="5 6" key="1">
    <citation type="submission" date="2019-04" db="EMBL/GenBank/DDBJ databases">
        <title>Microbes associate with the intestines of laboratory mice.</title>
        <authorList>
            <person name="Navarre W."/>
            <person name="Wong E."/>
            <person name="Huang K."/>
            <person name="Tropini C."/>
            <person name="Ng K."/>
            <person name="Yu B."/>
        </authorList>
    </citation>
    <scope>NUCLEOTIDE SEQUENCE [LARGE SCALE GENOMIC DNA]</scope>
    <source>
        <strain evidence="5 6">NM07_P-09</strain>
    </source>
</reference>
<dbReference type="CDD" id="cd01335">
    <property type="entry name" value="Radical_SAM"/>
    <property type="match status" value="1"/>
</dbReference>
<dbReference type="AlphaFoldDB" id="A0A4S2EZD3"/>
<evidence type="ECO:0000313" key="5">
    <source>
        <dbReference type="EMBL" id="TGY61755.1"/>
    </source>
</evidence>
<dbReference type="InterPro" id="IPR013785">
    <property type="entry name" value="Aldolase_TIM"/>
</dbReference>
<feature type="domain" description="Putative radical SAM N-terminal" evidence="4">
    <location>
        <begin position="96"/>
        <end position="241"/>
    </location>
</feature>
<dbReference type="SUPFAM" id="SSF50156">
    <property type="entry name" value="PDZ domain-like"/>
    <property type="match status" value="1"/>
</dbReference>